<dbReference type="RefSeq" id="WP_110896989.1">
    <property type="nucleotide sequence ID" value="NZ_QJSW01000007.1"/>
</dbReference>
<dbReference type="EMBL" id="QJSW01000007">
    <property type="protein sequence ID" value="PYE48827.1"/>
    <property type="molecule type" value="Genomic_DNA"/>
</dbReference>
<organism evidence="3 5">
    <name type="scientific">Paenibacillus barcinonensis</name>
    <dbReference type="NCBI Taxonomy" id="198119"/>
    <lineage>
        <taxon>Bacteria</taxon>
        <taxon>Bacillati</taxon>
        <taxon>Bacillota</taxon>
        <taxon>Bacilli</taxon>
        <taxon>Bacillales</taxon>
        <taxon>Paenibacillaceae</taxon>
        <taxon>Paenibacillus</taxon>
    </lineage>
</organism>
<keyword evidence="1" id="KW-0378">Hydrolase</keyword>
<keyword evidence="6" id="KW-1185">Reference proteome</keyword>
<evidence type="ECO:0000313" key="3">
    <source>
        <dbReference type="EMBL" id="PYE48827.1"/>
    </source>
</evidence>
<dbReference type="InterPro" id="IPR001932">
    <property type="entry name" value="PPM-type_phosphatase-like_dom"/>
</dbReference>
<accession>A0A2V4WBK5</accession>
<evidence type="ECO:0000313" key="5">
    <source>
        <dbReference type="Proteomes" id="UP000247790"/>
    </source>
</evidence>
<proteinExistence type="predicted"/>
<dbReference type="EMBL" id="CP054614">
    <property type="protein sequence ID" value="QKS57747.1"/>
    <property type="molecule type" value="Genomic_DNA"/>
</dbReference>
<dbReference type="Proteomes" id="UP000509327">
    <property type="component" value="Chromosome"/>
</dbReference>
<evidence type="ECO:0000256" key="1">
    <source>
        <dbReference type="ARBA" id="ARBA00022801"/>
    </source>
</evidence>
<dbReference type="SUPFAM" id="SSF81606">
    <property type="entry name" value="PP2C-like"/>
    <property type="match status" value="1"/>
</dbReference>
<dbReference type="Proteomes" id="UP000247790">
    <property type="component" value="Unassembled WGS sequence"/>
</dbReference>
<dbReference type="AlphaFoldDB" id="A0A2V4WBK5"/>
<name>A0A2V4WBK5_PAEBA</name>
<dbReference type="InterPro" id="IPR052016">
    <property type="entry name" value="Bact_Sigma-Reg"/>
</dbReference>
<dbReference type="Pfam" id="PF07228">
    <property type="entry name" value="SpoIIE"/>
    <property type="match status" value="1"/>
</dbReference>
<feature type="domain" description="PPM-type phosphatase" evidence="2">
    <location>
        <begin position="43"/>
        <end position="261"/>
    </location>
</feature>
<reference evidence="3 5" key="1">
    <citation type="submission" date="2018-06" db="EMBL/GenBank/DDBJ databases">
        <title>Genomic Encyclopedia of Type Strains, Phase III (KMG-III): the genomes of soil and plant-associated and newly described type strains.</title>
        <authorList>
            <person name="Whitman W."/>
        </authorList>
    </citation>
    <scope>NUCLEOTIDE SEQUENCE [LARGE SCALE GENOMIC DNA]</scope>
    <source>
        <strain evidence="3 5">CECT 7022</strain>
    </source>
</reference>
<reference evidence="4 6" key="2">
    <citation type="submission" date="2020-06" db="EMBL/GenBank/DDBJ databases">
        <title>Complete genome of Paenibacillus barcinonensis KACC11450.</title>
        <authorList>
            <person name="Kim M."/>
            <person name="Park Y.-J."/>
            <person name="Shin J.-H."/>
        </authorList>
    </citation>
    <scope>NUCLEOTIDE SEQUENCE [LARGE SCALE GENOMIC DNA]</scope>
    <source>
        <strain evidence="4 6">KACC11450</strain>
    </source>
</reference>
<evidence type="ECO:0000259" key="2">
    <source>
        <dbReference type="SMART" id="SM00331"/>
    </source>
</evidence>
<protein>
    <submittedName>
        <fullName evidence="4">Serine/threonine-protein phosphatase</fullName>
    </submittedName>
    <submittedName>
        <fullName evidence="3">Sigma-B regulation protein RsbU (Phosphoserine phosphatase)</fullName>
    </submittedName>
</protein>
<dbReference type="PANTHER" id="PTHR43156:SF2">
    <property type="entry name" value="STAGE II SPORULATION PROTEIN E"/>
    <property type="match status" value="1"/>
</dbReference>
<evidence type="ECO:0000313" key="4">
    <source>
        <dbReference type="EMBL" id="QKS57747.1"/>
    </source>
</evidence>
<dbReference type="InterPro" id="IPR036457">
    <property type="entry name" value="PPM-type-like_dom_sf"/>
</dbReference>
<gene>
    <name evidence="3" type="ORF">DFQ00_107120</name>
    <name evidence="4" type="ORF">HUB98_16550</name>
</gene>
<sequence>MKGSNMESSQRIHEQSQDAVLLREIHLAKNIQQRLLNGAKPLLSNGAISGISLPARIIGGDYFDFYPLPDGRLRLIIGDVMGKGIPAAMLMILTRGAFRSAAESTAGPGETLTAMNNALYGDLRTLNSFVTVCCADWDPSSGQFIYANGGHNAPILVRTDTEATELPTLNGIMLGGLPGQAYDEKEIHLKASDLLFFYTDGVVEAQNRASEMYNLERLLSLLHSHADKPIAEIENTVVRTLEEYTEGLPQRDDITIVMLKMGNHLGEDLSDTAP</sequence>
<dbReference type="SMART" id="SM00331">
    <property type="entry name" value="PP2C_SIG"/>
    <property type="match status" value="1"/>
</dbReference>
<dbReference type="Gene3D" id="3.60.40.10">
    <property type="entry name" value="PPM-type phosphatase domain"/>
    <property type="match status" value="1"/>
</dbReference>
<dbReference type="GO" id="GO:0016791">
    <property type="term" value="F:phosphatase activity"/>
    <property type="evidence" value="ECO:0007669"/>
    <property type="project" value="TreeGrafter"/>
</dbReference>
<evidence type="ECO:0000313" key="6">
    <source>
        <dbReference type="Proteomes" id="UP000509327"/>
    </source>
</evidence>
<dbReference type="PANTHER" id="PTHR43156">
    <property type="entry name" value="STAGE II SPORULATION PROTEIN E-RELATED"/>
    <property type="match status" value="1"/>
</dbReference>
<dbReference type="OrthoDB" id="311592at2"/>